<dbReference type="CDD" id="cd07417">
    <property type="entry name" value="MPP_PP5_C"/>
    <property type="match status" value="1"/>
</dbReference>
<dbReference type="PIRSF" id="PIRSF033096">
    <property type="entry name" value="PPPtase_5"/>
    <property type="match status" value="1"/>
</dbReference>
<dbReference type="InterPro" id="IPR004843">
    <property type="entry name" value="Calcineurin-like_PHP"/>
</dbReference>
<evidence type="ECO:0000256" key="2">
    <source>
        <dbReference type="ARBA" id="ARBA00008786"/>
    </source>
</evidence>
<dbReference type="Gene3D" id="3.60.21.10">
    <property type="match status" value="1"/>
</dbReference>
<dbReference type="InterPro" id="IPR013235">
    <property type="entry name" value="PPP_dom"/>
</dbReference>
<dbReference type="InterPro" id="IPR019734">
    <property type="entry name" value="TPR_rpt"/>
</dbReference>
<dbReference type="Proteomes" id="UP000239899">
    <property type="component" value="Unassembled WGS sequence"/>
</dbReference>
<dbReference type="PANTHER" id="PTHR45668">
    <property type="entry name" value="SERINE/THREONINE-PROTEIN PHOSPHATASE 5-RELATED"/>
    <property type="match status" value="1"/>
</dbReference>
<dbReference type="PROSITE" id="PS50293">
    <property type="entry name" value="TPR_REGION"/>
    <property type="match status" value="1"/>
</dbReference>
<evidence type="ECO:0000256" key="7">
    <source>
        <dbReference type="ARBA" id="ARBA00022803"/>
    </source>
</evidence>
<evidence type="ECO:0000256" key="3">
    <source>
        <dbReference type="ARBA" id="ARBA00013081"/>
    </source>
</evidence>
<evidence type="ECO:0000313" key="12">
    <source>
        <dbReference type="EMBL" id="PRW44342.1"/>
    </source>
</evidence>
<dbReference type="InterPro" id="IPR041753">
    <property type="entry name" value="PP5_C"/>
</dbReference>
<dbReference type="Gene3D" id="1.25.40.10">
    <property type="entry name" value="Tetratricopeptide repeat domain"/>
    <property type="match status" value="1"/>
</dbReference>
<comment type="caution">
    <text evidence="12">The sequence shown here is derived from an EMBL/GenBank/DDBJ whole genome shotgun (WGS) entry which is preliminary data.</text>
</comment>
<dbReference type="SMART" id="SM00028">
    <property type="entry name" value="TPR"/>
    <property type="match status" value="3"/>
</dbReference>
<feature type="repeat" description="TPR" evidence="10">
    <location>
        <begin position="92"/>
        <end position="125"/>
    </location>
</feature>
<dbReference type="InterPro" id="IPR013105">
    <property type="entry name" value="TPR_2"/>
</dbReference>
<dbReference type="EC" id="3.1.3.16" evidence="3"/>
<dbReference type="PRINTS" id="PR00114">
    <property type="entry name" value="STPHPHTASE"/>
</dbReference>
<gene>
    <name evidence="12" type="ORF">C2E21_6763</name>
</gene>
<evidence type="ECO:0000256" key="10">
    <source>
        <dbReference type="PROSITE-ProRule" id="PRU00339"/>
    </source>
</evidence>
<reference evidence="12 13" key="1">
    <citation type="journal article" date="2018" name="Plant J.">
        <title>Genome sequences of Chlorella sorokiniana UTEX 1602 and Micractinium conductrix SAG 241.80: implications to maltose excretion by a green alga.</title>
        <authorList>
            <person name="Arriola M.B."/>
            <person name="Velmurugan N."/>
            <person name="Zhang Y."/>
            <person name="Plunkett M.H."/>
            <person name="Hondzo H."/>
            <person name="Barney B.M."/>
        </authorList>
    </citation>
    <scope>NUCLEOTIDE SEQUENCE [LARGE SCALE GENOMIC DNA]</scope>
    <source>
        <strain evidence="13">UTEX 1602</strain>
    </source>
</reference>
<feature type="active site" description="Proton donor/acceptor" evidence="9">
    <location>
        <position position="304"/>
    </location>
</feature>
<dbReference type="PANTHER" id="PTHR45668:SF5">
    <property type="entry name" value="SERINE_THREONINE-PROTEIN PHOSPHATASE 5"/>
    <property type="match status" value="1"/>
</dbReference>
<feature type="domain" description="Serine/threonine specific protein phosphatases" evidence="11">
    <location>
        <begin position="204"/>
        <end position="479"/>
    </location>
</feature>
<accession>A0A2P6TJS5</accession>
<comment type="similarity">
    <text evidence="2">Belongs to the PPP phosphatase family. PP-5 (PP-T) subfamily.</text>
</comment>
<dbReference type="AlphaFoldDB" id="A0A2P6TJS5"/>
<keyword evidence="4" id="KW-0479">Metal-binding</keyword>
<keyword evidence="7 10" id="KW-0802">TPR repeat</keyword>
<dbReference type="PROSITE" id="PS50005">
    <property type="entry name" value="TPR"/>
    <property type="match status" value="2"/>
</dbReference>
<evidence type="ECO:0000256" key="9">
    <source>
        <dbReference type="PIRSR" id="PIRSR033096-1"/>
    </source>
</evidence>
<proteinExistence type="inferred from homology"/>
<dbReference type="InterPro" id="IPR051134">
    <property type="entry name" value="PPP_phosphatase"/>
</dbReference>
<dbReference type="STRING" id="3076.A0A2P6TJS5"/>
<keyword evidence="5" id="KW-0677">Repeat</keyword>
<comment type="cofactor">
    <cofactor evidence="1">
        <name>Mn(2+)</name>
        <dbReference type="ChEBI" id="CHEBI:29035"/>
    </cofactor>
</comment>
<feature type="repeat" description="TPR" evidence="10">
    <location>
        <begin position="24"/>
        <end position="57"/>
    </location>
</feature>
<evidence type="ECO:0000256" key="1">
    <source>
        <dbReference type="ARBA" id="ARBA00001936"/>
    </source>
</evidence>
<evidence type="ECO:0000256" key="4">
    <source>
        <dbReference type="ARBA" id="ARBA00022723"/>
    </source>
</evidence>
<keyword evidence="8" id="KW-0464">Manganese</keyword>
<dbReference type="Pfam" id="PF08321">
    <property type="entry name" value="PPP5"/>
    <property type="match status" value="1"/>
</dbReference>
<name>A0A2P6TJS5_CHLSO</name>
<evidence type="ECO:0000259" key="11">
    <source>
        <dbReference type="SMART" id="SM00156"/>
    </source>
</evidence>
<organism evidence="12 13">
    <name type="scientific">Chlorella sorokiniana</name>
    <name type="common">Freshwater green alga</name>
    <dbReference type="NCBI Taxonomy" id="3076"/>
    <lineage>
        <taxon>Eukaryota</taxon>
        <taxon>Viridiplantae</taxon>
        <taxon>Chlorophyta</taxon>
        <taxon>core chlorophytes</taxon>
        <taxon>Trebouxiophyceae</taxon>
        <taxon>Chlorellales</taxon>
        <taxon>Chlorellaceae</taxon>
        <taxon>Chlorella clade</taxon>
        <taxon>Chlorella</taxon>
    </lineage>
</organism>
<evidence type="ECO:0000256" key="5">
    <source>
        <dbReference type="ARBA" id="ARBA00022737"/>
    </source>
</evidence>
<dbReference type="InterPro" id="IPR006186">
    <property type="entry name" value="Ser/Thr-sp_prot-phosphatase"/>
</dbReference>
<dbReference type="SUPFAM" id="SSF56300">
    <property type="entry name" value="Metallo-dependent phosphatases"/>
    <property type="match status" value="1"/>
</dbReference>
<dbReference type="Pfam" id="PF00149">
    <property type="entry name" value="Metallophos"/>
    <property type="match status" value="1"/>
</dbReference>
<dbReference type="GO" id="GO:0046872">
    <property type="term" value="F:metal ion binding"/>
    <property type="evidence" value="ECO:0007669"/>
    <property type="project" value="UniProtKB-KW"/>
</dbReference>
<dbReference type="OrthoDB" id="445564at2759"/>
<dbReference type="SMART" id="SM00156">
    <property type="entry name" value="PP2Ac"/>
    <property type="match status" value="1"/>
</dbReference>
<keyword evidence="6" id="KW-0378">Hydrolase</keyword>
<evidence type="ECO:0000256" key="6">
    <source>
        <dbReference type="ARBA" id="ARBA00022801"/>
    </source>
</evidence>
<dbReference type="InterPro" id="IPR011990">
    <property type="entry name" value="TPR-like_helical_dom_sf"/>
</dbReference>
<dbReference type="GO" id="GO:0004722">
    <property type="term" value="F:protein serine/threonine phosphatase activity"/>
    <property type="evidence" value="ECO:0007669"/>
    <property type="project" value="UniProtKB-EC"/>
</dbReference>
<dbReference type="SUPFAM" id="SSF48452">
    <property type="entry name" value="TPR-like"/>
    <property type="match status" value="1"/>
</dbReference>
<dbReference type="Pfam" id="PF07719">
    <property type="entry name" value="TPR_2"/>
    <property type="match status" value="1"/>
</dbReference>
<sequence>MTAEAIVQVSLQERQMSKQSVQTADQLKQEGNQAFKDKHYAHAQLLYSKAIEADPSNAVLFGNRAFAAIRLEEFGSAIADASKALELDPKYAKAYYRRGDASYALGHFKDAVRDFRAAIRLAPSDPDLRRKLAEAEKEQKRLAFEKALATPDEKPVSDEIVLEDIIVEDSYDGPRMEADENGQLRVTLEFIKAMLQAFKEERLIHRRYAFEIILQAQAILKQLPSLVDIDVPADTHLTVCGDTHGQFYDLLRIFDLNGLPSDTNPYLFNGDFVDRGSWSVEIILSLLAFKCLYPQHLHLTRGNHEAKSMNTIYGFVGEVKHKYTAQMADVFRETFCWLPLGFVVGGKVLVVHGGPPVACNATLDEVRKLDRNREPPEDGPMCEMMWNDPMDGPGMVPNKRGVGVAFGPDVAKRWLEANGLQMVVRSHEVKEEGFEVAHGGYTITVFSAPNYCDQMGNKGAFIRFDSDCTPSFTKFDAAPHPDKRPMAYAAGAWSSML</sequence>
<dbReference type="InterPro" id="IPR029052">
    <property type="entry name" value="Metallo-depent_PP-like"/>
</dbReference>
<evidence type="ECO:0000313" key="13">
    <source>
        <dbReference type="Proteomes" id="UP000239899"/>
    </source>
</evidence>
<evidence type="ECO:0000256" key="8">
    <source>
        <dbReference type="ARBA" id="ARBA00023211"/>
    </source>
</evidence>
<protein>
    <recommendedName>
        <fullName evidence="3">protein-serine/threonine phosphatase</fullName>
        <ecNumber evidence="3">3.1.3.16</ecNumber>
    </recommendedName>
</protein>
<keyword evidence="13" id="KW-1185">Reference proteome</keyword>
<dbReference type="EMBL" id="LHPG02000013">
    <property type="protein sequence ID" value="PRW44342.1"/>
    <property type="molecule type" value="Genomic_DNA"/>
</dbReference>